<comment type="caution">
    <text evidence="3">The sequence shown here is derived from an EMBL/GenBank/DDBJ whole genome shotgun (WGS) entry which is preliminary data.</text>
</comment>
<dbReference type="Gene3D" id="3.40.190.10">
    <property type="entry name" value="Periplasmic binding protein-like II"/>
    <property type="match status" value="1"/>
</dbReference>
<dbReference type="Proteomes" id="UP000294927">
    <property type="component" value="Unassembled WGS sequence"/>
</dbReference>
<dbReference type="PANTHER" id="PTHR42928">
    <property type="entry name" value="TRICARBOXYLATE-BINDING PROTEIN"/>
    <property type="match status" value="1"/>
</dbReference>
<dbReference type="RefSeq" id="WP_133901451.1">
    <property type="nucleotide sequence ID" value="NZ_SOCP01000002.1"/>
</dbReference>
<evidence type="ECO:0000313" key="3">
    <source>
        <dbReference type="EMBL" id="TDV56182.1"/>
    </source>
</evidence>
<dbReference type="InterPro" id="IPR005064">
    <property type="entry name" value="BUG"/>
</dbReference>
<feature type="chain" id="PRO_5020927344" evidence="2">
    <location>
        <begin position="24"/>
        <end position="331"/>
    </location>
</feature>
<dbReference type="SUPFAM" id="SSF53850">
    <property type="entry name" value="Periplasmic binding protein-like II"/>
    <property type="match status" value="1"/>
</dbReference>
<dbReference type="InterPro" id="IPR042100">
    <property type="entry name" value="Bug_dom1"/>
</dbReference>
<gene>
    <name evidence="3" type="ORF">CLV71_102248</name>
</gene>
<dbReference type="EMBL" id="SOCP01000002">
    <property type="protein sequence ID" value="TDV56182.1"/>
    <property type="molecule type" value="Genomic_DNA"/>
</dbReference>
<dbReference type="Pfam" id="PF03401">
    <property type="entry name" value="TctC"/>
    <property type="match status" value="1"/>
</dbReference>
<evidence type="ECO:0000256" key="2">
    <source>
        <dbReference type="SAM" id="SignalP"/>
    </source>
</evidence>
<sequence length="331" mass="35578">MRKKAVTAAIAAVALFAPVGCDAADAGDATSGEPRRVEVVCHTKPGGGSDVYVRGILKIMYDEKVISANWPVRNVAAGDGIGAMSFLAAQQGRNNEIAQMTPTWIVTPMTVKGSAVSVDKLTPIAGLSTEPTVVAVRPDEPYDTFSDFVDAAKDKPNELTQTGGSTTASDSLMGLALQKSTGAKWKYLSFEDTGSRLTALLRGDADVMFGSPGDFSEQVAAGKLKVITVLDKQKVSMYPDAPTADELGISLDGLPLQFRGILGAPDMSKETVAYYERTFKRMLETDEWKKYAQENGLVTDYRDSKDFGAYLTDQRKVLGGLLEDLGLRKDR</sequence>
<accession>A0A4R7W192</accession>
<reference evidence="3 4" key="1">
    <citation type="submission" date="2019-03" db="EMBL/GenBank/DDBJ databases">
        <title>Genomic Encyclopedia of Archaeal and Bacterial Type Strains, Phase II (KMG-II): from individual species to whole genera.</title>
        <authorList>
            <person name="Goeker M."/>
        </authorList>
    </citation>
    <scope>NUCLEOTIDE SEQUENCE [LARGE SCALE GENOMIC DNA]</scope>
    <source>
        <strain evidence="3 4">DSM 45499</strain>
    </source>
</reference>
<keyword evidence="2" id="KW-0732">Signal</keyword>
<protein>
    <submittedName>
        <fullName evidence="3">Putative tricarboxylic transport membrane protein</fullName>
    </submittedName>
</protein>
<dbReference type="PIRSF" id="PIRSF017082">
    <property type="entry name" value="YflP"/>
    <property type="match status" value="1"/>
</dbReference>
<comment type="similarity">
    <text evidence="1">Belongs to the UPF0065 (bug) family.</text>
</comment>
<dbReference type="AlphaFoldDB" id="A0A4R7W192"/>
<dbReference type="OrthoDB" id="9780943at2"/>
<name>A0A4R7W192_9PSEU</name>
<evidence type="ECO:0000313" key="4">
    <source>
        <dbReference type="Proteomes" id="UP000294927"/>
    </source>
</evidence>
<dbReference type="CDD" id="cd07012">
    <property type="entry name" value="PBP2_Bug_TTT"/>
    <property type="match status" value="1"/>
</dbReference>
<evidence type="ECO:0000256" key="1">
    <source>
        <dbReference type="ARBA" id="ARBA00006987"/>
    </source>
</evidence>
<dbReference type="Gene3D" id="3.40.190.150">
    <property type="entry name" value="Bordetella uptake gene, domain 1"/>
    <property type="match status" value="1"/>
</dbReference>
<feature type="signal peptide" evidence="2">
    <location>
        <begin position="1"/>
        <end position="23"/>
    </location>
</feature>
<keyword evidence="4" id="KW-1185">Reference proteome</keyword>
<organism evidence="3 4">
    <name type="scientific">Actinophytocola oryzae</name>
    <dbReference type="NCBI Taxonomy" id="502181"/>
    <lineage>
        <taxon>Bacteria</taxon>
        <taxon>Bacillati</taxon>
        <taxon>Actinomycetota</taxon>
        <taxon>Actinomycetes</taxon>
        <taxon>Pseudonocardiales</taxon>
        <taxon>Pseudonocardiaceae</taxon>
    </lineage>
</organism>
<dbReference type="PANTHER" id="PTHR42928:SF3">
    <property type="entry name" value="UPF0065 PROTEIN YFLP"/>
    <property type="match status" value="1"/>
</dbReference>
<proteinExistence type="inferred from homology"/>